<evidence type="ECO:0000256" key="1">
    <source>
        <dbReference type="RuleBase" id="RU366068"/>
    </source>
</evidence>
<dbReference type="Proteomes" id="UP000887564">
    <property type="component" value="Unplaced"/>
</dbReference>
<keyword evidence="1" id="KW-0479">Metal-binding</keyword>
<dbReference type="GO" id="GO:0051539">
    <property type="term" value="F:4 iron, 4 sulfur cluster binding"/>
    <property type="evidence" value="ECO:0007669"/>
    <property type="project" value="UniProtKB-UniRule"/>
</dbReference>
<dbReference type="AlphaFoldDB" id="A0A914R7B2"/>
<evidence type="ECO:0000313" key="3">
    <source>
        <dbReference type="WBParaSite" id="PEQ_0000215301-mRNA-1"/>
    </source>
</evidence>
<keyword evidence="1" id="KW-0285">Flavoprotein</keyword>
<dbReference type="Pfam" id="PF13450">
    <property type="entry name" value="NAD_binding_8"/>
    <property type="match status" value="1"/>
</dbReference>
<dbReference type="GO" id="GO:0005743">
    <property type="term" value="C:mitochondrial inner membrane"/>
    <property type="evidence" value="ECO:0007669"/>
    <property type="project" value="TreeGrafter"/>
</dbReference>
<keyword evidence="1" id="KW-0274">FAD</keyword>
<comment type="catalytic activity">
    <reaction evidence="1">
        <text>a ubiquinone + reduced [electron-transfer flavoprotein] = a ubiquinol + oxidized [electron-transfer flavoprotein] + H(+)</text>
        <dbReference type="Rhea" id="RHEA:24052"/>
        <dbReference type="Rhea" id="RHEA-COMP:9565"/>
        <dbReference type="Rhea" id="RHEA-COMP:9566"/>
        <dbReference type="Rhea" id="RHEA-COMP:10685"/>
        <dbReference type="Rhea" id="RHEA-COMP:10686"/>
        <dbReference type="ChEBI" id="CHEBI:15378"/>
        <dbReference type="ChEBI" id="CHEBI:16389"/>
        <dbReference type="ChEBI" id="CHEBI:17976"/>
        <dbReference type="ChEBI" id="CHEBI:57692"/>
        <dbReference type="ChEBI" id="CHEBI:58307"/>
        <dbReference type="EC" id="1.5.5.1"/>
    </reaction>
</comment>
<dbReference type="InterPro" id="IPR036188">
    <property type="entry name" value="FAD/NAD-bd_sf"/>
</dbReference>
<keyword evidence="1" id="KW-0560">Oxidoreductase</keyword>
<proteinExistence type="predicted"/>
<dbReference type="InterPro" id="IPR040156">
    <property type="entry name" value="ETF-QO"/>
</dbReference>
<evidence type="ECO:0000313" key="2">
    <source>
        <dbReference type="Proteomes" id="UP000887564"/>
    </source>
</evidence>
<protein>
    <recommendedName>
        <fullName evidence="1">Electron transfer flavoprotein-ubiquinone oxidoreductase</fullName>
        <shortName evidence="1">ETF-QO</shortName>
        <ecNumber evidence="1">1.5.5.1</ecNumber>
    </recommendedName>
</protein>
<dbReference type="EC" id="1.5.5.1" evidence="1"/>
<dbReference type="GO" id="GO:0004174">
    <property type="term" value="F:electron-transferring-flavoprotein dehydrogenase activity"/>
    <property type="evidence" value="ECO:0007669"/>
    <property type="project" value="UniProtKB-UniRule"/>
</dbReference>
<organism evidence="2 3">
    <name type="scientific">Parascaris equorum</name>
    <name type="common">Equine roundworm</name>
    <dbReference type="NCBI Taxonomy" id="6256"/>
    <lineage>
        <taxon>Eukaryota</taxon>
        <taxon>Metazoa</taxon>
        <taxon>Ecdysozoa</taxon>
        <taxon>Nematoda</taxon>
        <taxon>Chromadorea</taxon>
        <taxon>Rhabditida</taxon>
        <taxon>Spirurina</taxon>
        <taxon>Ascaridomorpha</taxon>
        <taxon>Ascaridoidea</taxon>
        <taxon>Ascarididae</taxon>
        <taxon>Parascaris</taxon>
    </lineage>
</organism>
<keyword evidence="1" id="KW-0408">Iron</keyword>
<keyword evidence="1" id="KW-0411">Iron-sulfur</keyword>
<accession>A0A914R7B2</accession>
<dbReference type="WBParaSite" id="PEQ_0000215301-mRNA-1">
    <property type="protein sequence ID" value="PEQ_0000215301-mRNA-1"/>
    <property type="gene ID" value="PEQ_0000215301"/>
</dbReference>
<comment type="cofactor">
    <cofactor evidence="1">
        <name>[4Fe-4S] cluster</name>
        <dbReference type="ChEBI" id="CHEBI:49883"/>
    </cofactor>
    <text evidence="1">Binds 1 [4Fe-4S] cluster.</text>
</comment>
<comment type="cofactor">
    <cofactor evidence="1">
        <name>FAD</name>
        <dbReference type="ChEBI" id="CHEBI:57692"/>
    </cofactor>
</comment>
<keyword evidence="1" id="KW-0813">Transport</keyword>
<dbReference type="PANTHER" id="PTHR10617">
    <property type="entry name" value="ELECTRON TRANSFER FLAVOPROTEIN-UBIQUINONE OXIDOREDUCTASE"/>
    <property type="match status" value="1"/>
</dbReference>
<sequence>MTRVADEYDVAIVGGGPAGMCAAIRLQQLATQHKKEVRVCVVEKAPEVGAHILSGAVIDPRGMDDLFPDWKNMNTPVYQKVTASLIYTIIFSPPCAK</sequence>
<keyword evidence="1" id="KW-0249">Electron transport</keyword>
<dbReference type="PANTHER" id="PTHR10617:SF107">
    <property type="entry name" value="ELECTRON TRANSFER FLAVOPROTEIN-UBIQUINONE OXIDOREDUCTASE, MITOCHONDRIAL"/>
    <property type="match status" value="1"/>
</dbReference>
<keyword evidence="1" id="KW-0830">Ubiquinone</keyword>
<dbReference type="SUPFAM" id="SSF51905">
    <property type="entry name" value="FAD/NAD(P)-binding domain"/>
    <property type="match status" value="1"/>
</dbReference>
<name>A0A914R7B2_PAREQ</name>
<reference evidence="3" key="1">
    <citation type="submission" date="2022-11" db="UniProtKB">
        <authorList>
            <consortium name="WormBaseParasite"/>
        </authorList>
    </citation>
    <scope>IDENTIFICATION</scope>
</reference>
<dbReference type="GO" id="GO:0046872">
    <property type="term" value="F:metal ion binding"/>
    <property type="evidence" value="ECO:0007669"/>
    <property type="project" value="UniProtKB-KW"/>
</dbReference>
<dbReference type="Gene3D" id="3.50.50.60">
    <property type="entry name" value="FAD/NAD(P)-binding domain"/>
    <property type="match status" value="1"/>
</dbReference>
<comment type="function">
    <text evidence="1">Accepts electrons from ETF and reduces ubiquinone.</text>
</comment>
<keyword evidence="2" id="KW-1185">Reference proteome</keyword>